<organism evidence="2 3">
    <name type="scientific">Patulibacter medicamentivorans</name>
    <dbReference type="NCBI Taxonomy" id="1097667"/>
    <lineage>
        <taxon>Bacteria</taxon>
        <taxon>Bacillati</taxon>
        <taxon>Actinomycetota</taxon>
        <taxon>Thermoleophilia</taxon>
        <taxon>Solirubrobacterales</taxon>
        <taxon>Patulibacteraceae</taxon>
        <taxon>Patulibacter</taxon>
    </lineage>
</organism>
<gene>
    <name evidence="2" type="ORF">PAI11_39630</name>
</gene>
<name>H0EAT8_9ACTN</name>
<keyword evidence="1" id="KW-0472">Membrane</keyword>
<evidence type="ECO:0000313" key="2">
    <source>
        <dbReference type="EMBL" id="EHN09210.1"/>
    </source>
</evidence>
<keyword evidence="1" id="KW-0812">Transmembrane</keyword>
<proteinExistence type="predicted"/>
<accession>H0EAT8</accession>
<dbReference type="EMBL" id="AGUD01000298">
    <property type="protein sequence ID" value="EHN09210.1"/>
    <property type="molecule type" value="Genomic_DNA"/>
</dbReference>
<feature type="transmembrane region" description="Helical" evidence="1">
    <location>
        <begin position="19"/>
        <end position="38"/>
    </location>
</feature>
<evidence type="ECO:0000256" key="1">
    <source>
        <dbReference type="SAM" id="Phobius"/>
    </source>
</evidence>
<keyword evidence="3" id="KW-1185">Reference proteome</keyword>
<feature type="transmembrane region" description="Helical" evidence="1">
    <location>
        <begin position="44"/>
        <end position="60"/>
    </location>
</feature>
<comment type="caution">
    <text evidence="2">The sequence shown here is derived from an EMBL/GenBank/DDBJ whole genome shotgun (WGS) entry which is preliminary data.</text>
</comment>
<dbReference type="RefSeq" id="WP_007578482.1">
    <property type="nucleotide sequence ID" value="NZ_AGUD01000298.1"/>
</dbReference>
<dbReference type="Proteomes" id="UP000005143">
    <property type="component" value="Unassembled WGS sequence"/>
</dbReference>
<dbReference type="OrthoDB" id="9889065at2"/>
<reference evidence="2 3" key="1">
    <citation type="journal article" date="2013" name="Biodegradation">
        <title>Quantitative proteomic analysis of ibuprofen-degrading Patulibacter sp. strain I11.</title>
        <authorList>
            <person name="Almeida B."/>
            <person name="Kjeldal H."/>
            <person name="Lolas I."/>
            <person name="Knudsen A.D."/>
            <person name="Carvalho G."/>
            <person name="Nielsen K.L."/>
            <person name="Barreto Crespo M.T."/>
            <person name="Stensballe A."/>
            <person name="Nielsen J.L."/>
        </authorList>
    </citation>
    <scope>NUCLEOTIDE SEQUENCE [LARGE SCALE GENOMIC DNA]</scope>
    <source>
        <strain evidence="2 3">I11</strain>
    </source>
</reference>
<evidence type="ECO:0000313" key="3">
    <source>
        <dbReference type="Proteomes" id="UP000005143"/>
    </source>
</evidence>
<keyword evidence="1" id="KW-1133">Transmembrane helix</keyword>
<sequence length="86" mass="9785">MARTAPGDEDDEPRRLSPLFWICLLVVIEAGVWTALSAITSETVSTIVALIVGAGFVYLLRDKIWGADWRERMAAERQRAQQRKRR</sequence>
<protein>
    <submittedName>
        <fullName evidence="2">Uncharacterized protein</fullName>
    </submittedName>
</protein>
<dbReference type="AlphaFoldDB" id="H0EAT8"/>